<evidence type="ECO:0000259" key="6">
    <source>
        <dbReference type="SMART" id="SM00916"/>
    </source>
</evidence>
<feature type="region of interest" description="Disordered" evidence="5">
    <location>
        <begin position="161"/>
        <end position="202"/>
    </location>
</feature>
<feature type="domain" description="Ribosomal protein/NADH dehydrogenase" evidence="6">
    <location>
        <begin position="40"/>
        <end position="148"/>
    </location>
</feature>
<keyword evidence="4" id="KW-0687">Ribonucleoprotein</keyword>
<organism evidence="7 8">
    <name type="scientific">Lachnellula occidentalis</name>
    <dbReference type="NCBI Taxonomy" id="215460"/>
    <lineage>
        <taxon>Eukaryota</taxon>
        <taxon>Fungi</taxon>
        <taxon>Dikarya</taxon>
        <taxon>Ascomycota</taxon>
        <taxon>Pezizomycotina</taxon>
        <taxon>Leotiomycetes</taxon>
        <taxon>Helotiales</taxon>
        <taxon>Lachnaceae</taxon>
        <taxon>Lachnellula</taxon>
    </lineage>
</organism>
<dbReference type="SMART" id="SM00916">
    <property type="entry name" value="L51_S25_CI-B8"/>
    <property type="match status" value="1"/>
</dbReference>
<evidence type="ECO:0000256" key="4">
    <source>
        <dbReference type="ARBA" id="ARBA00023274"/>
    </source>
</evidence>
<accession>A0A8H8UI63</accession>
<evidence type="ECO:0000256" key="2">
    <source>
        <dbReference type="ARBA" id="ARBA00022980"/>
    </source>
</evidence>
<dbReference type="InterPro" id="IPR040049">
    <property type="entry name" value="Ribosomal_mS25/mL61"/>
</dbReference>
<dbReference type="GO" id="GO:1990904">
    <property type="term" value="C:ribonucleoprotein complex"/>
    <property type="evidence" value="ECO:0007669"/>
    <property type="project" value="UniProtKB-KW"/>
</dbReference>
<keyword evidence="2" id="KW-0689">Ribosomal protein</keyword>
<dbReference type="InterPro" id="IPR036249">
    <property type="entry name" value="Thioredoxin-like_sf"/>
</dbReference>
<dbReference type="InterPro" id="IPR007741">
    <property type="entry name" value="Ribosomal_mL43/mS25/NADH_DH"/>
</dbReference>
<feature type="region of interest" description="Disordered" evidence="5">
    <location>
        <begin position="89"/>
        <end position="119"/>
    </location>
</feature>
<dbReference type="SUPFAM" id="SSF52833">
    <property type="entry name" value="Thioredoxin-like"/>
    <property type="match status" value="1"/>
</dbReference>
<dbReference type="PANTHER" id="PTHR13274:SF2">
    <property type="entry name" value="SMALL RIBOSOMAL SUBUNIT PROTEIN MS25"/>
    <property type="match status" value="1"/>
</dbReference>
<gene>
    <name evidence="7" type="ORF">LOCC1_G000352</name>
</gene>
<feature type="compositionally biased region" description="Basic residues" evidence="5">
    <location>
        <begin position="181"/>
        <end position="192"/>
    </location>
</feature>
<dbReference type="Proteomes" id="UP000443090">
    <property type="component" value="Unassembled WGS sequence"/>
</dbReference>
<reference evidence="7 8" key="1">
    <citation type="submission" date="2018-05" db="EMBL/GenBank/DDBJ databases">
        <title>Genome sequencing and assembly of the regulated plant pathogen Lachnellula willkommii and related sister species for the development of diagnostic species identification markers.</title>
        <authorList>
            <person name="Giroux E."/>
            <person name="Bilodeau G."/>
        </authorList>
    </citation>
    <scope>NUCLEOTIDE SEQUENCE [LARGE SCALE GENOMIC DNA]</scope>
    <source>
        <strain evidence="7 8">CBS 160.35</strain>
    </source>
</reference>
<feature type="compositionally biased region" description="Basic and acidic residues" evidence="5">
    <location>
        <begin position="161"/>
        <end position="171"/>
    </location>
</feature>
<evidence type="ECO:0000313" key="8">
    <source>
        <dbReference type="Proteomes" id="UP000443090"/>
    </source>
</evidence>
<dbReference type="GO" id="GO:0005739">
    <property type="term" value="C:mitochondrion"/>
    <property type="evidence" value="ECO:0007669"/>
    <property type="project" value="UniProtKB-SubCell"/>
</dbReference>
<comment type="caution">
    <text evidence="7">The sequence shown here is derived from an EMBL/GenBank/DDBJ whole genome shotgun (WGS) entry which is preliminary data.</text>
</comment>
<proteinExistence type="predicted"/>
<evidence type="ECO:0000256" key="1">
    <source>
        <dbReference type="ARBA" id="ARBA00004173"/>
    </source>
</evidence>
<protein>
    <recommendedName>
        <fullName evidence="6">Ribosomal protein/NADH dehydrogenase domain-containing protein</fullName>
    </recommendedName>
</protein>
<dbReference type="OrthoDB" id="1696305at2759"/>
<dbReference type="PANTHER" id="PTHR13274">
    <property type="entry name" value="MITOCHONDRIAL RIBOSOMAL PROTEIN S25"/>
    <property type="match status" value="1"/>
</dbReference>
<keyword evidence="3" id="KW-0496">Mitochondrion</keyword>
<evidence type="ECO:0000256" key="3">
    <source>
        <dbReference type="ARBA" id="ARBA00023128"/>
    </source>
</evidence>
<dbReference type="Pfam" id="PF05047">
    <property type="entry name" value="L51_S25_CI-B8"/>
    <property type="match status" value="1"/>
</dbReference>
<dbReference type="AlphaFoldDB" id="A0A8H8UI63"/>
<dbReference type="EMBL" id="QGMI01000008">
    <property type="protein sequence ID" value="TVY49597.1"/>
    <property type="molecule type" value="Genomic_DNA"/>
</dbReference>
<dbReference type="GO" id="GO:0003735">
    <property type="term" value="F:structural constituent of ribosome"/>
    <property type="evidence" value="ECO:0007669"/>
    <property type="project" value="InterPro"/>
</dbReference>
<dbReference type="GO" id="GO:0005840">
    <property type="term" value="C:ribosome"/>
    <property type="evidence" value="ECO:0007669"/>
    <property type="project" value="UniProtKB-KW"/>
</dbReference>
<keyword evidence="8" id="KW-1185">Reference proteome</keyword>
<evidence type="ECO:0000256" key="5">
    <source>
        <dbReference type="SAM" id="MobiDB-lite"/>
    </source>
</evidence>
<comment type="subcellular location">
    <subcellularLocation>
        <location evidence="1">Mitochondrion</location>
    </subcellularLocation>
</comment>
<sequence>MVNIAQRMTRLNELLRLRVGGGAAILPPEVTRLHMDFVMTYDDGHKGPRNFWRNDLRRLKYYNPAIPMTVSRTENPDDPALMTIHFTSPSAAASTPPPVSSTTSPNTSTAPVTPSSSPALAERTEVFNIKSRKRYEILEQLIALTKAKQIEPTEKELNEIRELGEKREQSAKDSTLSQKVNARKKQEKRRMAIARGELTATS</sequence>
<evidence type="ECO:0000313" key="7">
    <source>
        <dbReference type="EMBL" id="TVY49597.1"/>
    </source>
</evidence>
<name>A0A8H8UI63_9HELO</name>